<gene>
    <name evidence="2" type="ORF">CKA38_14670</name>
</gene>
<evidence type="ECO:0000259" key="1">
    <source>
        <dbReference type="Pfam" id="PF02371"/>
    </source>
</evidence>
<dbReference type="OrthoDB" id="8261795at2"/>
<proteinExistence type="predicted"/>
<dbReference type="KEGG" id="elut:CKA38_14670"/>
<dbReference type="RefSeq" id="WP_108826236.1">
    <property type="nucleotide sequence ID" value="NZ_CP023004.1"/>
</dbReference>
<dbReference type="InterPro" id="IPR047650">
    <property type="entry name" value="Transpos_IS110"/>
</dbReference>
<dbReference type="AlphaFoldDB" id="A0A2U8E6X7"/>
<dbReference type="PANTHER" id="PTHR33055:SF3">
    <property type="entry name" value="PUTATIVE TRANSPOSASE FOR IS117-RELATED"/>
    <property type="match status" value="1"/>
</dbReference>
<reference evidence="2 3" key="1">
    <citation type="journal article" date="2018" name="Syst. Appl. Microbiol.">
        <title>Ereboglobus luteus gen. nov. sp. nov. from cockroach guts, and new insights into the oxygen relationship of the genera Opitutus and Didymococcus (Verrucomicrobia: Opitutaceae).</title>
        <authorList>
            <person name="Tegtmeier D."/>
            <person name="Belitz A."/>
            <person name="Radek R."/>
            <person name="Heimerl T."/>
            <person name="Brune A."/>
        </authorList>
    </citation>
    <scope>NUCLEOTIDE SEQUENCE [LARGE SCALE GENOMIC DNA]</scope>
    <source>
        <strain evidence="2 3">Ho45</strain>
    </source>
</reference>
<accession>A0A2U8E6X7</accession>
<evidence type="ECO:0000313" key="3">
    <source>
        <dbReference type="Proteomes" id="UP000244896"/>
    </source>
</evidence>
<dbReference type="Proteomes" id="UP000244896">
    <property type="component" value="Chromosome"/>
</dbReference>
<dbReference type="InterPro" id="IPR003346">
    <property type="entry name" value="Transposase_20"/>
</dbReference>
<name>A0A2U8E6X7_9BACT</name>
<dbReference type="Pfam" id="PF02371">
    <property type="entry name" value="Transposase_20"/>
    <property type="match status" value="1"/>
</dbReference>
<dbReference type="GO" id="GO:0006313">
    <property type="term" value="P:DNA transposition"/>
    <property type="evidence" value="ECO:0007669"/>
    <property type="project" value="InterPro"/>
</dbReference>
<protein>
    <recommendedName>
        <fullName evidence="1">Transposase IS116/IS110/IS902 C-terminal domain-containing protein</fullName>
    </recommendedName>
</protein>
<dbReference type="GO" id="GO:0003677">
    <property type="term" value="F:DNA binding"/>
    <property type="evidence" value="ECO:0007669"/>
    <property type="project" value="InterPro"/>
</dbReference>
<dbReference type="PANTHER" id="PTHR33055">
    <property type="entry name" value="TRANSPOSASE FOR INSERTION SEQUENCE ELEMENT IS1111A"/>
    <property type="match status" value="1"/>
</dbReference>
<feature type="domain" description="Transposase IS116/IS110/IS902 C-terminal" evidence="1">
    <location>
        <begin position="235"/>
        <end position="306"/>
    </location>
</feature>
<dbReference type="GO" id="GO:0004803">
    <property type="term" value="F:transposase activity"/>
    <property type="evidence" value="ECO:0007669"/>
    <property type="project" value="InterPro"/>
</dbReference>
<evidence type="ECO:0000313" key="2">
    <source>
        <dbReference type="EMBL" id="AWI10334.1"/>
    </source>
</evidence>
<keyword evidence="3" id="KW-1185">Reference proteome</keyword>
<sequence length="356" mass="40588">MNTITNHTKLIERIINAKPQTVRLGIDQHARDVVVAIKLDASVPLRSQKMQSEQLLHLAKSLLKAAIKMSSVYEAGPCGYVLHRQLQKAGVKSLVIAPQLLGRGKSRKTDKIAAQALVALLDSYERGNTKAFSVVHVPTEKQERERTQTREREMYRKERLSWEHRGRSLMLRHGHHITGKWWQKKRWETLKETLPAWMHGSLESMREVIEKLDTLEKREREKIEQTAPASLPKALGALTWVVLSREAHGWKHFNNRRQVSSYTGLCPGVCQSGTSLKEGSIDRHGNCRIRALLVEAIWRLSRWQPNYPPVQKLAEGIIRGSARKKLAVAAARRLTVDIWRLSTSRTTPEKLGLVMT</sequence>
<organism evidence="2 3">
    <name type="scientific">Ereboglobus luteus</name>
    <dbReference type="NCBI Taxonomy" id="1796921"/>
    <lineage>
        <taxon>Bacteria</taxon>
        <taxon>Pseudomonadati</taxon>
        <taxon>Verrucomicrobiota</taxon>
        <taxon>Opitutia</taxon>
        <taxon>Opitutales</taxon>
        <taxon>Opitutaceae</taxon>
        <taxon>Ereboglobus</taxon>
    </lineage>
</organism>
<dbReference type="EMBL" id="CP023004">
    <property type="protein sequence ID" value="AWI10334.1"/>
    <property type="molecule type" value="Genomic_DNA"/>
</dbReference>